<evidence type="ECO:0000313" key="2">
    <source>
        <dbReference type="EMBL" id="WZN61267.1"/>
    </source>
</evidence>
<sequence>MDAGQEAASPGVARRYSGDDVSSDEGELFLTPLGGTPTKSTYEDVHLTEKRKQAAGEPETAGEDRDESLHVTRPSTRPSETHEAALASTVLSPGDPTLDDAGVPKLKSLEVGSPADMADEGADDPRTPLPRYNEDFVSPKSLSLSPNVKALGKGEGSAPAEKADGRRRQLLEHMDNLWRILGEVCEHSSLPERDLAGTMSRIEKLKGMSEELGTLEIDLEALHKVYTYESKAYLSKLRRLEEEVTSGSGSGEVEEEGAPSYGQNAIDGSFSRSVCKILYDDKRENGVFQLVSAKIVDGAGQGAAEAQQKSF</sequence>
<gene>
    <name evidence="2" type="ORF">HKI87_04g28020</name>
</gene>
<feature type="region of interest" description="Disordered" evidence="1">
    <location>
        <begin position="244"/>
        <end position="264"/>
    </location>
</feature>
<dbReference type="AlphaFoldDB" id="A0AAX4P4H7"/>
<dbReference type="Proteomes" id="UP001472866">
    <property type="component" value="Chromosome 04"/>
</dbReference>
<keyword evidence="3" id="KW-1185">Reference proteome</keyword>
<reference evidence="2 3" key="1">
    <citation type="submission" date="2024-03" db="EMBL/GenBank/DDBJ databases">
        <title>Complete genome sequence of the green alga Chloropicon roscoffensis RCC1871.</title>
        <authorList>
            <person name="Lemieux C."/>
            <person name="Pombert J.-F."/>
            <person name="Otis C."/>
            <person name="Turmel M."/>
        </authorList>
    </citation>
    <scope>NUCLEOTIDE SEQUENCE [LARGE SCALE GENOMIC DNA]</scope>
    <source>
        <strain evidence="2 3">RCC1871</strain>
    </source>
</reference>
<dbReference type="EMBL" id="CP151504">
    <property type="protein sequence ID" value="WZN61267.1"/>
    <property type="molecule type" value="Genomic_DNA"/>
</dbReference>
<name>A0AAX4P4H7_9CHLO</name>
<feature type="compositionally biased region" description="Basic and acidic residues" evidence="1">
    <location>
        <begin position="41"/>
        <end position="54"/>
    </location>
</feature>
<proteinExistence type="predicted"/>
<evidence type="ECO:0000313" key="3">
    <source>
        <dbReference type="Proteomes" id="UP001472866"/>
    </source>
</evidence>
<organism evidence="2 3">
    <name type="scientific">Chloropicon roscoffensis</name>
    <dbReference type="NCBI Taxonomy" id="1461544"/>
    <lineage>
        <taxon>Eukaryota</taxon>
        <taxon>Viridiplantae</taxon>
        <taxon>Chlorophyta</taxon>
        <taxon>Chloropicophyceae</taxon>
        <taxon>Chloropicales</taxon>
        <taxon>Chloropicaceae</taxon>
        <taxon>Chloropicon</taxon>
    </lineage>
</organism>
<evidence type="ECO:0000256" key="1">
    <source>
        <dbReference type="SAM" id="MobiDB-lite"/>
    </source>
</evidence>
<feature type="region of interest" description="Disordered" evidence="1">
    <location>
        <begin position="1"/>
        <end position="166"/>
    </location>
</feature>
<protein>
    <submittedName>
        <fullName evidence="2">Uncharacterized protein</fullName>
    </submittedName>
</protein>
<accession>A0AAX4P4H7</accession>